<accession>A0A8J3J0B0</accession>
<dbReference type="RefSeq" id="WP_203657852.1">
    <property type="nucleotide sequence ID" value="NZ_BAAAZM010000005.1"/>
</dbReference>
<gene>
    <name evidence="1" type="ORF">Aru02nite_27470</name>
</gene>
<dbReference type="EMBL" id="BOMB01000015">
    <property type="protein sequence ID" value="GID11858.1"/>
    <property type="molecule type" value="Genomic_DNA"/>
</dbReference>
<dbReference type="Pfam" id="PF13822">
    <property type="entry name" value="ACC_epsilon"/>
    <property type="match status" value="1"/>
</dbReference>
<dbReference type="Proteomes" id="UP000612808">
    <property type="component" value="Unassembled WGS sequence"/>
</dbReference>
<evidence type="ECO:0008006" key="3">
    <source>
        <dbReference type="Google" id="ProtNLM"/>
    </source>
</evidence>
<reference evidence="1" key="1">
    <citation type="submission" date="2021-01" db="EMBL/GenBank/DDBJ databases">
        <title>Whole genome shotgun sequence of Actinocatenispora rupis NBRC 107355.</title>
        <authorList>
            <person name="Komaki H."/>
            <person name="Tamura T."/>
        </authorList>
    </citation>
    <scope>NUCLEOTIDE SEQUENCE</scope>
    <source>
        <strain evidence="1">NBRC 107355</strain>
    </source>
</reference>
<sequence length="66" mass="6963">MNIRVVRGAPDEAELAALVAVLAARSATAPPPAPPAVPTWRDPAARLGVLRPGPRAWWTSRLSTGR</sequence>
<evidence type="ECO:0000313" key="2">
    <source>
        <dbReference type="Proteomes" id="UP000612808"/>
    </source>
</evidence>
<proteinExistence type="predicted"/>
<keyword evidence="2" id="KW-1185">Reference proteome</keyword>
<protein>
    <recommendedName>
        <fullName evidence="3">Acyl-CoA carboxylase epsilon subunit</fullName>
    </recommendedName>
</protein>
<name>A0A8J3J0B0_9ACTN</name>
<dbReference type="InterPro" id="IPR032716">
    <property type="entry name" value="ACC_epsilon"/>
</dbReference>
<organism evidence="1 2">
    <name type="scientific">Actinocatenispora rupis</name>
    <dbReference type="NCBI Taxonomy" id="519421"/>
    <lineage>
        <taxon>Bacteria</taxon>
        <taxon>Bacillati</taxon>
        <taxon>Actinomycetota</taxon>
        <taxon>Actinomycetes</taxon>
        <taxon>Micromonosporales</taxon>
        <taxon>Micromonosporaceae</taxon>
        <taxon>Actinocatenispora</taxon>
    </lineage>
</organism>
<evidence type="ECO:0000313" key="1">
    <source>
        <dbReference type="EMBL" id="GID11858.1"/>
    </source>
</evidence>
<dbReference type="GO" id="GO:0003989">
    <property type="term" value="F:acetyl-CoA carboxylase activity"/>
    <property type="evidence" value="ECO:0007669"/>
    <property type="project" value="InterPro"/>
</dbReference>
<dbReference type="GO" id="GO:0004658">
    <property type="term" value="F:propionyl-CoA carboxylase activity"/>
    <property type="evidence" value="ECO:0007669"/>
    <property type="project" value="InterPro"/>
</dbReference>
<comment type="caution">
    <text evidence="1">The sequence shown here is derived from an EMBL/GenBank/DDBJ whole genome shotgun (WGS) entry which is preliminary data.</text>
</comment>
<dbReference type="AlphaFoldDB" id="A0A8J3J0B0"/>